<keyword evidence="4" id="KW-1185">Reference proteome</keyword>
<reference evidence="3 4" key="1">
    <citation type="submission" date="2016-10" db="EMBL/GenBank/DDBJ databases">
        <authorList>
            <person name="de Groot N.N."/>
        </authorList>
    </citation>
    <scope>NUCLEOTIDE SEQUENCE [LARGE SCALE GENOMIC DNA]</scope>
    <source>
        <strain evidence="3 4">DSM 43019</strain>
    </source>
</reference>
<name>A0A1I2IUI3_9ACTN</name>
<evidence type="ECO:0000313" key="3">
    <source>
        <dbReference type="EMBL" id="SFF44416.1"/>
    </source>
</evidence>
<dbReference type="EMBL" id="FONV01000010">
    <property type="protein sequence ID" value="SFF44416.1"/>
    <property type="molecule type" value="Genomic_DNA"/>
</dbReference>
<dbReference type="InterPro" id="IPR024455">
    <property type="entry name" value="Phage_capsid"/>
</dbReference>
<proteinExistence type="predicted"/>
<dbReference type="InterPro" id="IPR054612">
    <property type="entry name" value="Phage_capsid-like_C"/>
</dbReference>
<gene>
    <name evidence="3" type="ORF">SAMN05421541_110333</name>
</gene>
<dbReference type="Pfam" id="PF05065">
    <property type="entry name" value="Phage_capsid"/>
    <property type="match status" value="1"/>
</dbReference>
<sequence>MPERIPTLDQLREQFPDDPARLEEAAVAARDLHAAEMTRINQEARNDDLTASQQRRWDAHDVAEAELRQYVAEQRLARVAASRADTQSTRMSVGAAAMTPDSLDGRRSVALRFADEQHKQGMFTDSQRQLVQDLVDDGSIGKRQSAAEFLSVAGDPAYLRAFSKLLADPARGHMEWTPQEADAYRAVATWKAAQSEARTAMATSGYVLPSVLDPAIMLTNDGSNNPLRRLARVVTTSTNTWRGITSAGATAEWKTEGAQAADGTPTAAEVEIPVFLADVDAIFSYEVQQDAIDLVSQLQFVVRDAIDNLQAVAFTTGNGTTAPQGFVTGLDGTSSEVAGNGSETLASSDPVKLQNALGARFSPNAAWMSNIAIANTIRFYETTNGALMYPELRQSPPQLLGKPWYECSNMDGTINAAATSDNFVLAYGDWQAGYVIVDHIGATVEILPGYGANNRPTGQRHLFVTSRHGAEVVRPQALRLLNVATTA</sequence>
<evidence type="ECO:0000256" key="1">
    <source>
        <dbReference type="ARBA" id="ARBA00004328"/>
    </source>
</evidence>
<dbReference type="STRING" id="35752.SAMN05421541_110333"/>
<feature type="domain" description="Phage capsid-like C-terminal" evidence="2">
    <location>
        <begin position="205"/>
        <end position="482"/>
    </location>
</feature>
<evidence type="ECO:0000313" key="4">
    <source>
        <dbReference type="Proteomes" id="UP000199645"/>
    </source>
</evidence>
<accession>A0A1I2IUI3</accession>
<dbReference type="AlphaFoldDB" id="A0A1I2IUI3"/>
<dbReference type="Proteomes" id="UP000199645">
    <property type="component" value="Unassembled WGS sequence"/>
</dbReference>
<protein>
    <submittedName>
        <fullName evidence="3">Phage major capsid protein, HK97 family</fullName>
    </submittedName>
</protein>
<dbReference type="RefSeq" id="WP_093618776.1">
    <property type="nucleotide sequence ID" value="NZ_BOMT01000055.1"/>
</dbReference>
<evidence type="ECO:0000259" key="2">
    <source>
        <dbReference type="Pfam" id="PF05065"/>
    </source>
</evidence>
<dbReference type="OrthoDB" id="3690431at2"/>
<dbReference type="NCBIfam" id="TIGR01554">
    <property type="entry name" value="major_cap_HK97"/>
    <property type="match status" value="1"/>
</dbReference>
<dbReference type="SUPFAM" id="SSF56563">
    <property type="entry name" value="Major capsid protein gp5"/>
    <property type="match status" value="1"/>
</dbReference>
<comment type="subcellular location">
    <subcellularLocation>
        <location evidence="1">Virion</location>
    </subcellularLocation>
</comment>
<organism evidence="3 4">
    <name type="scientific">Actinoplanes philippinensis</name>
    <dbReference type="NCBI Taxonomy" id="35752"/>
    <lineage>
        <taxon>Bacteria</taxon>
        <taxon>Bacillati</taxon>
        <taxon>Actinomycetota</taxon>
        <taxon>Actinomycetes</taxon>
        <taxon>Micromonosporales</taxon>
        <taxon>Micromonosporaceae</taxon>
        <taxon>Actinoplanes</taxon>
    </lineage>
</organism>